<keyword evidence="4" id="KW-0808">Transferase</keyword>
<dbReference type="EMBL" id="JBHUOS010000007">
    <property type="protein sequence ID" value="MFD2915647.1"/>
    <property type="molecule type" value="Genomic_DNA"/>
</dbReference>
<dbReference type="RefSeq" id="WP_194509462.1">
    <property type="nucleotide sequence ID" value="NZ_JADILU010000008.1"/>
</dbReference>
<dbReference type="InterPro" id="IPR015421">
    <property type="entry name" value="PyrdxlP-dep_Trfase_major"/>
</dbReference>
<dbReference type="InterPro" id="IPR000653">
    <property type="entry name" value="DegT/StrS_aminotransferase"/>
</dbReference>
<evidence type="ECO:0000313" key="4">
    <source>
        <dbReference type="EMBL" id="MFD2915647.1"/>
    </source>
</evidence>
<dbReference type="PANTHER" id="PTHR30244">
    <property type="entry name" value="TRANSAMINASE"/>
    <property type="match status" value="1"/>
</dbReference>
<evidence type="ECO:0000256" key="2">
    <source>
        <dbReference type="ARBA" id="ARBA00037999"/>
    </source>
</evidence>
<reference evidence="5" key="1">
    <citation type="journal article" date="2019" name="Int. J. Syst. Evol. Microbiol.">
        <title>The Global Catalogue of Microorganisms (GCM) 10K type strain sequencing project: providing services to taxonomists for standard genome sequencing and annotation.</title>
        <authorList>
            <consortium name="The Broad Institute Genomics Platform"/>
            <consortium name="The Broad Institute Genome Sequencing Center for Infectious Disease"/>
            <person name="Wu L."/>
            <person name="Ma J."/>
        </authorList>
    </citation>
    <scope>NUCLEOTIDE SEQUENCE [LARGE SCALE GENOMIC DNA]</scope>
    <source>
        <strain evidence="5">KCTC 32514</strain>
    </source>
</reference>
<dbReference type="Proteomes" id="UP001597548">
    <property type="component" value="Unassembled WGS sequence"/>
</dbReference>
<comment type="caution">
    <text evidence="4">The sequence shown here is derived from an EMBL/GenBank/DDBJ whole genome shotgun (WGS) entry which is preliminary data.</text>
</comment>
<dbReference type="GO" id="GO:0008483">
    <property type="term" value="F:transaminase activity"/>
    <property type="evidence" value="ECO:0007669"/>
    <property type="project" value="UniProtKB-KW"/>
</dbReference>
<dbReference type="InterPro" id="IPR015424">
    <property type="entry name" value="PyrdxlP-dep_Trfase"/>
</dbReference>
<dbReference type="Gene3D" id="3.40.640.10">
    <property type="entry name" value="Type I PLP-dependent aspartate aminotransferase-like (Major domain)"/>
    <property type="match status" value="1"/>
</dbReference>
<sequence>MKKIQMVDLKGQYSKIKDEVDSSVLEVLDSTAYINGPKVHEFQKNLESYLGVKHVIPCANGTDALQIAMMGLGLKPGDEVITADFTFAATVEVIALLQLTPVLVDVDPVNFNIDIDAIKKAITPKTKAIVPVHLFGMCANMEAIMQIAKEHDLFVIEDNAQAIGSTYTYSNGEKAKAGTIGHVASTSFFPSKNLGCYGDGGAIFTNDDDLAHTIKGIVNHGMYERYHHDVVGVNSRLDSIQAAILNIKLKRLDTYNKARQNAARAYNKAFKEQANIITPTGQDVCNGICDNCDCHVFHQYTLRIINSDRDALVKHLNDKGIPCGVYYPIPLHRQKAYLDERYNEADFKVTNQLVKEVISLPMHTELDDEQIEFITSTVINFINS</sequence>
<organism evidence="4 5">
    <name type="scientific">Psychroserpens luteus</name>
    <dbReference type="NCBI Taxonomy" id="1434066"/>
    <lineage>
        <taxon>Bacteria</taxon>
        <taxon>Pseudomonadati</taxon>
        <taxon>Bacteroidota</taxon>
        <taxon>Flavobacteriia</taxon>
        <taxon>Flavobacteriales</taxon>
        <taxon>Flavobacteriaceae</taxon>
        <taxon>Psychroserpens</taxon>
    </lineage>
</organism>
<dbReference type="Gene3D" id="3.90.1150.10">
    <property type="entry name" value="Aspartate Aminotransferase, domain 1"/>
    <property type="match status" value="1"/>
</dbReference>
<dbReference type="PIRSF" id="PIRSF000390">
    <property type="entry name" value="PLP_StrS"/>
    <property type="match status" value="1"/>
</dbReference>
<accession>A0ABW5ZVC8</accession>
<gene>
    <name evidence="4" type="ORF">ACFS29_08355</name>
</gene>
<dbReference type="Pfam" id="PF01041">
    <property type="entry name" value="DegT_DnrJ_EryC1"/>
    <property type="match status" value="1"/>
</dbReference>
<evidence type="ECO:0000256" key="1">
    <source>
        <dbReference type="ARBA" id="ARBA00022898"/>
    </source>
</evidence>
<dbReference type="CDD" id="cd00616">
    <property type="entry name" value="AHBA_syn"/>
    <property type="match status" value="1"/>
</dbReference>
<keyword evidence="1 3" id="KW-0663">Pyridoxal phosphate</keyword>
<dbReference type="InterPro" id="IPR015422">
    <property type="entry name" value="PyrdxlP-dep_Trfase_small"/>
</dbReference>
<keyword evidence="5" id="KW-1185">Reference proteome</keyword>
<dbReference type="SUPFAM" id="SSF53383">
    <property type="entry name" value="PLP-dependent transferases"/>
    <property type="match status" value="1"/>
</dbReference>
<proteinExistence type="inferred from homology"/>
<dbReference type="PANTHER" id="PTHR30244:SF36">
    <property type="entry name" value="3-OXO-GLUCOSE-6-PHOSPHATE:GLUTAMATE AMINOTRANSFERASE"/>
    <property type="match status" value="1"/>
</dbReference>
<name>A0ABW5ZVC8_9FLAO</name>
<evidence type="ECO:0000313" key="5">
    <source>
        <dbReference type="Proteomes" id="UP001597548"/>
    </source>
</evidence>
<comment type="similarity">
    <text evidence="2 3">Belongs to the DegT/DnrJ/EryC1 family.</text>
</comment>
<keyword evidence="4" id="KW-0032">Aminotransferase</keyword>
<protein>
    <submittedName>
        <fullName evidence="4">DegT/DnrJ/EryC1/StrS family aminotransferase</fullName>
    </submittedName>
</protein>
<evidence type="ECO:0000256" key="3">
    <source>
        <dbReference type="RuleBase" id="RU004508"/>
    </source>
</evidence>